<dbReference type="EMBL" id="FPIY01000001">
    <property type="protein sequence ID" value="SFW22941.1"/>
    <property type="molecule type" value="Genomic_DNA"/>
</dbReference>
<dbReference type="InterPro" id="IPR011330">
    <property type="entry name" value="Glyco_hydro/deAcase_b/a-brl"/>
</dbReference>
<accession>A0A1K1MIL6</accession>
<gene>
    <name evidence="1" type="ORF">SAMN05660313_00642</name>
</gene>
<reference evidence="2" key="1">
    <citation type="submission" date="2016-11" db="EMBL/GenBank/DDBJ databases">
        <authorList>
            <person name="Varghese N."/>
            <person name="Submissions S."/>
        </authorList>
    </citation>
    <scope>NUCLEOTIDE SEQUENCE [LARGE SCALE GENOMIC DNA]</scope>
    <source>
        <strain evidence="2">DSM 24786</strain>
    </source>
</reference>
<sequence>MNSKTIDINVDLGEGIGNESKLMPFISSCNIACGGHAGDLKLMEHIVKLAKVYRVKIGAHPSFPDKENFGRVAMKMSPSALFDSLQKQILDLLGIIAAEKTTLHHIKPHGALYNLAAVDLETATVVVNVVKSINLPVKLYVPYNSVIATVALENNVKIVYEAFADRNYNDDLTLVSRSKENAVIEDFDNLFNHVYAMYVHQSVITVQGTEKKIKATTFCVHGDNPNAAIILKQLKEKLEVYNIDIV</sequence>
<dbReference type="STRING" id="76595.SAMN05660313_00642"/>
<dbReference type="AlphaFoldDB" id="A0A1K1MIL6"/>
<dbReference type="PANTHER" id="PTHR30292">
    <property type="entry name" value="UNCHARACTERIZED PROTEIN YBGL-RELATED"/>
    <property type="match status" value="1"/>
</dbReference>
<dbReference type="RefSeq" id="WP_072302307.1">
    <property type="nucleotide sequence ID" value="NZ_FPIY01000001.1"/>
</dbReference>
<dbReference type="Pfam" id="PF03746">
    <property type="entry name" value="LamB_YcsF"/>
    <property type="match status" value="1"/>
</dbReference>
<dbReference type="OrthoDB" id="9773478at2"/>
<keyword evidence="2" id="KW-1185">Reference proteome</keyword>
<protein>
    <submittedName>
        <fullName evidence="1">UPF0271 protein</fullName>
    </submittedName>
</protein>
<dbReference type="SUPFAM" id="SSF88713">
    <property type="entry name" value="Glycoside hydrolase/deacetylase"/>
    <property type="match status" value="1"/>
</dbReference>
<evidence type="ECO:0000313" key="1">
    <source>
        <dbReference type="EMBL" id="SFW22941.1"/>
    </source>
</evidence>
<dbReference type="GO" id="GO:0005975">
    <property type="term" value="P:carbohydrate metabolic process"/>
    <property type="evidence" value="ECO:0007669"/>
    <property type="project" value="InterPro"/>
</dbReference>
<dbReference type="Proteomes" id="UP000183257">
    <property type="component" value="Unassembled WGS sequence"/>
</dbReference>
<name>A0A1K1MIL6_9FLAO</name>
<evidence type="ECO:0000313" key="2">
    <source>
        <dbReference type="Proteomes" id="UP000183257"/>
    </source>
</evidence>
<organism evidence="1 2">
    <name type="scientific">Cellulophaga fucicola</name>
    <dbReference type="NCBI Taxonomy" id="76595"/>
    <lineage>
        <taxon>Bacteria</taxon>
        <taxon>Pseudomonadati</taxon>
        <taxon>Bacteroidota</taxon>
        <taxon>Flavobacteriia</taxon>
        <taxon>Flavobacteriales</taxon>
        <taxon>Flavobacteriaceae</taxon>
        <taxon>Cellulophaga</taxon>
    </lineage>
</organism>
<dbReference type="CDD" id="cd10801">
    <property type="entry name" value="LamB_YcsF_like_1"/>
    <property type="match status" value="1"/>
</dbReference>
<dbReference type="Gene3D" id="3.20.20.370">
    <property type="entry name" value="Glycoside hydrolase/deacetylase"/>
    <property type="match status" value="1"/>
</dbReference>
<dbReference type="NCBIfam" id="NF003814">
    <property type="entry name" value="PRK05406.1-3"/>
    <property type="match status" value="1"/>
</dbReference>
<dbReference type="InterPro" id="IPR005501">
    <property type="entry name" value="LamB/YcsF/PxpA-like"/>
</dbReference>
<dbReference type="NCBIfam" id="NF003816">
    <property type="entry name" value="PRK05406.1-5"/>
    <property type="match status" value="1"/>
</dbReference>
<proteinExistence type="predicted"/>
<dbReference type="PANTHER" id="PTHR30292:SF0">
    <property type="entry name" value="5-OXOPROLINASE SUBUNIT A"/>
    <property type="match status" value="1"/>
</dbReference>